<dbReference type="Proteomes" id="UP000654075">
    <property type="component" value="Unassembled WGS sequence"/>
</dbReference>
<evidence type="ECO:0000313" key="1">
    <source>
        <dbReference type="EMBL" id="CAE8600511.1"/>
    </source>
</evidence>
<proteinExistence type="predicted"/>
<keyword evidence="2" id="KW-1185">Reference proteome</keyword>
<protein>
    <submittedName>
        <fullName evidence="1">Uncharacterized protein</fullName>
    </submittedName>
</protein>
<dbReference type="InterPro" id="IPR036691">
    <property type="entry name" value="Endo/exonu/phosph_ase_sf"/>
</dbReference>
<dbReference type="OrthoDB" id="448123at2759"/>
<dbReference type="OMA" id="ARTHWRM"/>
<dbReference type="EMBL" id="CAJNNV010012224">
    <property type="protein sequence ID" value="CAE8600511.1"/>
    <property type="molecule type" value="Genomic_DNA"/>
</dbReference>
<dbReference type="SUPFAM" id="SSF56219">
    <property type="entry name" value="DNase I-like"/>
    <property type="match status" value="1"/>
</dbReference>
<evidence type="ECO:0000313" key="2">
    <source>
        <dbReference type="Proteomes" id="UP000654075"/>
    </source>
</evidence>
<reference evidence="1" key="1">
    <citation type="submission" date="2021-02" db="EMBL/GenBank/DDBJ databases">
        <authorList>
            <person name="Dougan E. K."/>
            <person name="Rhodes N."/>
            <person name="Thang M."/>
            <person name="Chan C."/>
        </authorList>
    </citation>
    <scope>NUCLEOTIDE SEQUENCE</scope>
</reference>
<organism evidence="1 2">
    <name type="scientific">Polarella glacialis</name>
    <name type="common">Dinoflagellate</name>
    <dbReference type="NCBI Taxonomy" id="89957"/>
    <lineage>
        <taxon>Eukaryota</taxon>
        <taxon>Sar</taxon>
        <taxon>Alveolata</taxon>
        <taxon>Dinophyceae</taxon>
        <taxon>Suessiales</taxon>
        <taxon>Suessiaceae</taxon>
        <taxon>Polarella</taxon>
    </lineage>
</organism>
<sequence length="1276" mass="145088">PRLLEYTTSGNMRLAATNGERHRSGFVRACAFGLAAFGLFTAPCYTSNANGQQTGSNSVFWRLASYNSQAVTVRRSFSDILEEVHTAHILGVQGTGLRQSIWHPQEVFHKKEGGYHVYHFPAARSEGLSQSCAVSLAFRQDRFSEATIRAVYIPPEEFQGRVGAIRQRLDGAYDIAAFTVYIPPAGAVDPEDAYQGRLYQWIDNTVSSLPARTLPVFFFDANAHVGYEYDRTTRTCRRHSSYDAAGSHSPARQNNNGVRLRRFCNAHELALVNTQTTEGHGPTYTSPTGARTRVDYVAVPASIMPDVIRARVWYMTGYSLQLAHSMRAIDHNPVVVDLNYRAWFQASRGNRLNTEAMQQATPKQVRELQQKLDGVLTSVCSAIVNEADATAAVDQMWHVLISTLREVAVEEFSTPEATQFSYSAATRERGQQHRAVRQAVWEEYVRRGRSIPENVKEYVQDSAATLENIRKEERKQWTTQLEQQISQSLKTGNLRHVWRIAHTLAGTCFGPKNRRLGHVSRSQPQLADWKQYLEQPGPSGGCLAEVIKTSCLEPVDVPELAMQEGERYVRDKLPMANVPTNDRDYEGFHDCLRLAKSHRACPRWACPKEAWLLALKEGPYQTQFQNMLQQFFILLRRYKQQPQLWSISQTALLDKVGNKTGCKSKRVIHLLDRAGKAWNKWVWGNSSHAVPHWAVGFVPRRRRDQAILQLKCQLWRLHALGLGAVAVFYDVANAFSSTSFASLDRVLYEDCPDQDALLLTQRYRRALWLFSVCGQEMLISPRCGDLQGDTAAPQKFLRVYKKLLARWKYRTSTEFEDSIFQLRDPTSGKKVSTSMIAFADDLCRVTLCLSFFSFVRCFEEWNRKLDTELATAGLGQNREKQQFLCRPAGRGAVAMLQELQQYLSECSAQPYVLSDHVLYLGSQVHVANKNTPEVRARLQAARTHWRMLGRFWSKQAVKRRIRVLLYCSLVRNDLIRAAETLVLTLAEQQQLERAQTYYLRTILGKEALVEHNGQMVYRTSEQLRRQLQMPTLQSTLRVRRLLWLKAIVKHNLEAVLLLAVLLAPIGTEQQFDSSGRPTSSANPWLRQWCSDLAAYRCLSVDWAAVFEREGFFAALNERFLKLKFRKLQGYQLPEVKRPNVPERVGVTCEIVDGHGDACARHFETKQALVTHQRKKHAVFNRVTSIVVTNQCPWRHHIFSSRASARVHVQKRQLNNNRCPAATHNPRSFYNVLVVPGDLVCPLCSDSRETLSELHEHMVLCLSLSSVSDCSSSDSSE</sequence>
<feature type="non-terminal residue" evidence="1">
    <location>
        <position position="1"/>
    </location>
</feature>
<accession>A0A813EHC0</accession>
<gene>
    <name evidence="1" type="ORF">PGLA1383_LOCUS18832</name>
</gene>
<dbReference type="Gene3D" id="3.60.10.10">
    <property type="entry name" value="Endonuclease/exonuclease/phosphatase"/>
    <property type="match status" value="1"/>
</dbReference>
<dbReference type="AlphaFoldDB" id="A0A813EHC0"/>
<comment type="caution">
    <text evidence="1">The sequence shown here is derived from an EMBL/GenBank/DDBJ whole genome shotgun (WGS) entry which is preliminary data.</text>
</comment>
<name>A0A813EHC0_POLGL</name>